<feature type="compositionally biased region" description="Low complexity" evidence="1">
    <location>
        <begin position="224"/>
        <end position="243"/>
    </location>
</feature>
<proteinExistence type="predicted"/>
<accession>A0A2A4JPG1</accession>
<feature type="compositionally biased region" description="Pro residues" evidence="1">
    <location>
        <begin position="380"/>
        <end position="392"/>
    </location>
</feature>
<name>A0A2A4JPG1_HELVI</name>
<dbReference type="EMBL" id="NWSH01000842">
    <property type="protein sequence ID" value="PCG73891.1"/>
    <property type="molecule type" value="Genomic_DNA"/>
</dbReference>
<feature type="compositionally biased region" description="Low complexity" evidence="1">
    <location>
        <begin position="469"/>
        <end position="489"/>
    </location>
</feature>
<feature type="compositionally biased region" description="Pro residues" evidence="1">
    <location>
        <begin position="353"/>
        <end position="368"/>
    </location>
</feature>
<dbReference type="AlphaFoldDB" id="A0A2A4JPG1"/>
<evidence type="ECO:0000256" key="1">
    <source>
        <dbReference type="SAM" id="MobiDB-lite"/>
    </source>
</evidence>
<protein>
    <submittedName>
        <fullName evidence="2">Uncharacterized protein</fullName>
    </submittedName>
</protein>
<dbReference type="STRING" id="7102.A0A2A4JPG1"/>
<evidence type="ECO:0000313" key="2">
    <source>
        <dbReference type="EMBL" id="PCG73891.1"/>
    </source>
</evidence>
<organism evidence="2">
    <name type="scientific">Heliothis virescens</name>
    <name type="common">Tobacco budworm moth</name>
    <dbReference type="NCBI Taxonomy" id="7102"/>
    <lineage>
        <taxon>Eukaryota</taxon>
        <taxon>Metazoa</taxon>
        <taxon>Ecdysozoa</taxon>
        <taxon>Arthropoda</taxon>
        <taxon>Hexapoda</taxon>
        <taxon>Insecta</taxon>
        <taxon>Pterygota</taxon>
        <taxon>Neoptera</taxon>
        <taxon>Endopterygota</taxon>
        <taxon>Lepidoptera</taxon>
        <taxon>Glossata</taxon>
        <taxon>Ditrysia</taxon>
        <taxon>Noctuoidea</taxon>
        <taxon>Noctuidae</taxon>
        <taxon>Heliothinae</taxon>
        <taxon>Heliothis</taxon>
    </lineage>
</organism>
<dbReference type="PRINTS" id="PR01217">
    <property type="entry name" value="PRICHEXTENSN"/>
</dbReference>
<feature type="region of interest" description="Disordered" evidence="1">
    <location>
        <begin position="64"/>
        <end position="166"/>
    </location>
</feature>
<feature type="compositionally biased region" description="Polar residues" evidence="1">
    <location>
        <begin position="328"/>
        <end position="343"/>
    </location>
</feature>
<feature type="region of interest" description="Disordered" evidence="1">
    <location>
        <begin position="182"/>
        <end position="286"/>
    </location>
</feature>
<feature type="compositionally biased region" description="Basic residues" evidence="1">
    <location>
        <begin position="1"/>
        <end position="14"/>
    </location>
</feature>
<comment type="caution">
    <text evidence="2">The sequence shown here is derived from an EMBL/GenBank/DDBJ whole genome shotgun (WGS) entry which is preliminary data.</text>
</comment>
<gene>
    <name evidence="2" type="ORF">B5V51_14169</name>
</gene>
<feature type="region of interest" description="Disordered" evidence="1">
    <location>
        <begin position="307"/>
        <end position="492"/>
    </location>
</feature>
<sequence length="583" mass="60987">MSYKNKPRAARRPRPSGGSYRPAARAWVIAGLGGRAARVLAWDEAKYCGQRVREALRALILAGSQRRGSEAGRPPHQKNREARAQGRAEPATFAKGNANRWRQPGESKSVVSTCTRVSGPAGWGSTAPGPSRVHAPGRTGRVLSGPRCPGDSGAGGVPRGAWDGGRWTDRTVSPWVFGAPADGAGVGRALRPLCGRAPRQGESRNPPDGSPTRNLPVAVRAAYSHSADPPGPPAAATGPRSPSMPNEEIAAVGSTHPCPPPPREFLSSATPGRRPRNVQNIRNVVVSPPRRRRLRCALARSLVVQSRGPLPHAPKAAQRPTSPAPIPSLSTARTDSREATASPSRPLATPTPGVRPRPSPAARPPPPRGVRQDATRPVRPRPPPPPANPAPRPALSAAPSRPRRHLARAPPPPRVASATTGPSDGKLQSLDRASVSPGMARWQGGGLPGTKLAVGVLTRMRARRPGRPPRAARSPAVRAPRSSAPAKRPAVVRSPCVPGRLVTPRVTGGGWSGGVPTGLDTLAGHTGHSSPDHSLDGPGRRVVAGPYARSECRCADTGCRHVARQKSTSVVQRNPFCSCGAHS</sequence>
<feature type="region of interest" description="Disordered" evidence="1">
    <location>
        <begin position="1"/>
        <end position="21"/>
    </location>
</feature>
<reference evidence="2" key="1">
    <citation type="submission" date="2017-09" db="EMBL/GenBank/DDBJ databases">
        <title>Contemporary evolution of a Lepidopteran species, Heliothis virescens, in response to modern agricultural practices.</title>
        <authorList>
            <person name="Fritz M.L."/>
            <person name="Deyonke A.M."/>
            <person name="Papanicolaou A."/>
            <person name="Micinski S."/>
            <person name="Westbrook J."/>
            <person name="Gould F."/>
        </authorList>
    </citation>
    <scope>NUCLEOTIDE SEQUENCE [LARGE SCALE GENOMIC DNA]</scope>
    <source>
        <strain evidence="2">HvINT-</strain>
        <tissue evidence="2">Whole body</tissue>
    </source>
</reference>